<dbReference type="Pfam" id="PF04069">
    <property type="entry name" value="OpuAC"/>
    <property type="match status" value="1"/>
</dbReference>
<evidence type="ECO:0000313" key="4">
    <source>
        <dbReference type="Proteomes" id="UP000754710"/>
    </source>
</evidence>
<evidence type="ECO:0000256" key="1">
    <source>
        <dbReference type="SAM" id="SignalP"/>
    </source>
</evidence>
<dbReference type="Gene3D" id="3.40.190.10">
    <property type="entry name" value="Periplasmic binding protein-like II"/>
    <property type="match status" value="1"/>
</dbReference>
<comment type="caution">
    <text evidence="3">The sequence shown here is derived from an EMBL/GenBank/DDBJ whole genome shotgun (WGS) entry which is preliminary data.</text>
</comment>
<reference evidence="3 4" key="1">
    <citation type="submission" date="2021-08" db="EMBL/GenBank/DDBJ databases">
        <title>Nocardioides bacterium WL0053 sp. nov., isolated from the sediment.</title>
        <authorList>
            <person name="Wang L."/>
            <person name="Zhang D."/>
            <person name="Zhang A."/>
        </authorList>
    </citation>
    <scope>NUCLEOTIDE SEQUENCE [LARGE SCALE GENOMIC DNA]</scope>
    <source>
        <strain evidence="3 4">WL0053</strain>
    </source>
</reference>
<dbReference type="RefSeq" id="WP_221024161.1">
    <property type="nucleotide sequence ID" value="NZ_JAIEZQ010000001.1"/>
</dbReference>
<dbReference type="PROSITE" id="PS51257">
    <property type="entry name" value="PROKAR_LIPOPROTEIN"/>
    <property type="match status" value="1"/>
</dbReference>
<keyword evidence="4" id="KW-1185">Reference proteome</keyword>
<evidence type="ECO:0000259" key="2">
    <source>
        <dbReference type="Pfam" id="PF04069"/>
    </source>
</evidence>
<keyword evidence="1" id="KW-0732">Signal</keyword>
<evidence type="ECO:0000313" key="3">
    <source>
        <dbReference type="EMBL" id="MBY9074491.1"/>
    </source>
</evidence>
<sequence>MSILRRPSSTSVRRALAAVAATPLLLLAACGNGGEDALDSGSGSGAGGSGDEVVIAYQDYTEMQIMAEMYAALLEDAGYAPTLKGLGDRTLYAGELGSGGVDVAPEYVSSMTEYLNKDINGPDAKPVASPDVDETLATLEELGSQAGVTPLQPAEAEDANAFAVTTEFSETNGVTTLSDLGNYDKPVALAAAPDCPDRDDCKLGLESVYGVEISTFEPLGFGSTQTKDAVTSGEVEVGQVGTSDGSLQNLGLVVLEDDKDWQNAENLVPVVNTEFLDAHPDVADALNKLSDTLTTEDLMTLNAKVDSERMLPEDVASDYLTQKGLV</sequence>
<organism evidence="3 4">
    <name type="scientific">Nocardioides jiangsuensis</name>
    <dbReference type="NCBI Taxonomy" id="2866161"/>
    <lineage>
        <taxon>Bacteria</taxon>
        <taxon>Bacillati</taxon>
        <taxon>Actinomycetota</taxon>
        <taxon>Actinomycetes</taxon>
        <taxon>Propionibacteriales</taxon>
        <taxon>Nocardioidaceae</taxon>
        <taxon>Nocardioides</taxon>
    </lineage>
</organism>
<proteinExistence type="predicted"/>
<name>A0ABS7RHH3_9ACTN</name>
<accession>A0ABS7RHH3</accession>
<protein>
    <submittedName>
        <fullName evidence="3">ABC transporter substrate-binding protein</fullName>
    </submittedName>
</protein>
<feature type="chain" id="PRO_5046779438" evidence="1">
    <location>
        <begin position="29"/>
        <end position="326"/>
    </location>
</feature>
<gene>
    <name evidence="3" type="ORF">K1X13_06635</name>
</gene>
<dbReference type="Proteomes" id="UP000754710">
    <property type="component" value="Unassembled WGS sequence"/>
</dbReference>
<dbReference type="InterPro" id="IPR007210">
    <property type="entry name" value="ABC_Gly_betaine_transp_sub-bd"/>
</dbReference>
<dbReference type="CDD" id="cd13606">
    <property type="entry name" value="PBP2_ProX_like"/>
    <property type="match status" value="1"/>
</dbReference>
<dbReference type="Gene3D" id="3.40.190.120">
    <property type="entry name" value="Osmoprotection protein (prox), domain 2"/>
    <property type="match status" value="1"/>
</dbReference>
<feature type="signal peptide" evidence="1">
    <location>
        <begin position="1"/>
        <end position="28"/>
    </location>
</feature>
<feature type="domain" description="ABC-type glycine betaine transport system substrate-binding" evidence="2">
    <location>
        <begin position="52"/>
        <end position="322"/>
    </location>
</feature>
<dbReference type="EMBL" id="JAIEZQ010000001">
    <property type="protein sequence ID" value="MBY9074491.1"/>
    <property type="molecule type" value="Genomic_DNA"/>
</dbReference>
<dbReference type="SUPFAM" id="SSF53850">
    <property type="entry name" value="Periplasmic binding protein-like II"/>
    <property type="match status" value="1"/>
</dbReference>